<dbReference type="PANTHER" id="PTHR45751:SF33">
    <property type="entry name" value="OS08G0494300 PROTEIN"/>
    <property type="match status" value="1"/>
</dbReference>
<dbReference type="InterPro" id="IPR052079">
    <property type="entry name" value="E3_ligase/Copine_domain"/>
</dbReference>
<dbReference type="InterPro" id="IPR010734">
    <property type="entry name" value="Copine_C"/>
</dbReference>
<proteinExistence type="predicted"/>
<dbReference type="HOGENOM" id="CLU_1031972_0_0_1"/>
<evidence type="ECO:0000259" key="1">
    <source>
        <dbReference type="Pfam" id="PF07002"/>
    </source>
</evidence>
<organism evidence="2">
    <name type="scientific">Oryza brachyantha</name>
    <name type="common">malo sina</name>
    <dbReference type="NCBI Taxonomy" id="4533"/>
    <lineage>
        <taxon>Eukaryota</taxon>
        <taxon>Viridiplantae</taxon>
        <taxon>Streptophyta</taxon>
        <taxon>Embryophyta</taxon>
        <taxon>Tracheophyta</taxon>
        <taxon>Spermatophyta</taxon>
        <taxon>Magnoliopsida</taxon>
        <taxon>Liliopsida</taxon>
        <taxon>Poales</taxon>
        <taxon>Poaceae</taxon>
        <taxon>BOP clade</taxon>
        <taxon>Oryzoideae</taxon>
        <taxon>Oryzeae</taxon>
        <taxon>Oryzinae</taxon>
        <taxon>Oryza</taxon>
    </lineage>
</organism>
<dbReference type="eggNOG" id="KOG1327">
    <property type="taxonomic scope" value="Eukaryota"/>
</dbReference>
<dbReference type="GO" id="GO:0005634">
    <property type="term" value="C:nucleus"/>
    <property type="evidence" value="ECO:0007669"/>
    <property type="project" value="TreeGrafter"/>
</dbReference>
<dbReference type="EnsemblPlants" id="OB08G26190.1">
    <property type="protein sequence ID" value="OB08G26190.1"/>
    <property type="gene ID" value="OB08G26190"/>
</dbReference>
<keyword evidence="3" id="KW-1185">Reference proteome</keyword>
<evidence type="ECO:0000313" key="3">
    <source>
        <dbReference type="Proteomes" id="UP000006038"/>
    </source>
</evidence>
<evidence type="ECO:0000313" key="2">
    <source>
        <dbReference type="EnsemblPlants" id="OB08G26190.1"/>
    </source>
</evidence>
<accession>J3MU38</accession>
<feature type="domain" description="Copine C-terminal" evidence="1">
    <location>
        <begin position="91"/>
        <end position="248"/>
    </location>
</feature>
<name>J3MU38_ORYBR</name>
<dbReference type="Pfam" id="PF07002">
    <property type="entry name" value="Copine"/>
    <property type="match status" value="1"/>
</dbReference>
<dbReference type="GO" id="GO:0004842">
    <property type="term" value="F:ubiquitin-protein transferase activity"/>
    <property type="evidence" value="ECO:0007669"/>
    <property type="project" value="TreeGrafter"/>
</dbReference>
<dbReference type="GO" id="GO:0016567">
    <property type="term" value="P:protein ubiquitination"/>
    <property type="evidence" value="ECO:0007669"/>
    <property type="project" value="TreeGrafter"/>
</dbReference>
<protein>
    <recommendedName>
        <fullName evidence="1">Copine C-terminal domain-containing protein</fullName>
    </recommendedName>
</protein>
<dbReference type="Gramene" id="OB08G26190.1">
    <property type="protein sequence ID" value="OB08G26190.1"/>
    <property type="gene ID" value="OB08G26190"/>
</dbReference>
<sequence length="270" mass="30626">MGAFGSKQQNPSGQHPHYCSYSSSINNVTSRPRGNDRFASGFLHVFIVIQELSAFTHVCRDRLVTDALTHAVLESSNLIVRIDFTKSNEWTATTHDQNVFNFYPDNIPCDGFEQALNPYREIVTQLRLAGPTSFAPMIETTIRTVYRSCGQYHLSTQERETIDAIVKDSEYALSIMFVGVSDGPWDMMRQFDDNIPSRAFNNVQFVNFTDIMSRLVTASKKETKFALSALIEIPEQFKPAINLQLLGKRQGFPHRIVLPPPMSDLQQYYG</sequence>
<dbReference type="AlphaFoldDB" id="J3MU38"/>
<reference evidence="2" key="1">
    <citation type="journal article" date="2013" name="Nat. Commun.">
        <title>Whole-genome sequencing of Oryza brachyantha reveals mechanisms underlying Oryza genome evolution.</title>
        <authorList>
            <person name="Chen J."/>
            <person name="Huang Q."/>
            <person name="Gao D."/>
            <person name="Wang J."/>
            <person name="Lang Y."/>
            <person name="Liu T."/>
            <person name="Li B."/>
            <person name="Bai Z."/>
            <person name="Luis Goicoechea J."/>
            <person name="Liang C."/>
            <person name="Chen C."/>
            <person name="Zhang W."/>
            <person name="Sun S."/>
            <person name="Liao Y."/>
            <person name="Zhang X."/>
            <person name="Yang L."/>
            <person name="Song C."/>
            <person name="Wang M."/>
            <person name="Shi J."/>
            <person name="Liu G."/>
            <person name="Liu J."/>
            <person name="Zhou H."/>
            <person name="Zhou W."/>
            <person name="Yu Q."/>
            <person name="An N."/>
            <person name="Chen Y."/>
            <person name="Cai Q."/>
            <person name="Wang B."/>
            <person name="Liu B."/>
            <person name="Min J."/>
            <person name="Huang Y."/>
            <person name="Wu H."/>
            <person name="Li Z."/>
            <person name="Zhang Y."/>
            <person name="Yin Y."/>
            <person name="Song W."/>
            <person name="Jiang J."/>
            <person name="Jackson S.A."/>
            <person name="Wing R.A."/>
            <person name="Wang J."/>
            <person name="Chen M."/>
        </authorList>
    </citation>
    <scope>NUCLEOTIDE SEQUENCE [LARGE SCALE GENOMIC DNA]</scope>
    <source>
        <strain evidence="2">cv. IRGC 101232</strain>
    </source>
</reference>
<reference evidence="2" key="2">
    <citation type="submission" date="2013-04" db="UniProtKB">
        <authorList>
            <consortium name="EnsemblPlants"/>
        </authorList>
    </citation>
    <scope>IDENTIFICATION</scope>
</reference>
<dbReference type="PANTHER" id="PTHR45751">
    <property type="entry name" value="COPINE FAMILY PROTEIN 1"/>
    <property type="match status" value="1"/>
</dbReference>
<dbReference type="Proteomes" id="UP000006038">
    <property type="component" value="Chromosome 8"/>
</dbReference>